<sequence>MPRRALLLLTALVLALHALVLLGLPDLATRLHSPEVAAFSTRSIALPPPQPAPTAPPRPTPPPKPKPKPQPAPVAQDALPALPADAFPTDAASLAAATAGDIAVPIEQPPERLEAPAQLPVAPAPAASEALAAASAPDAPASAPQESTSAPTEPPEPRDPGLAITLPGGASAQAGGAVPPPVRVPPPTRLAFEVSGEVKRFHYSASAEMLWKHDGTHYEARQEIRAFLIGSRAQTSVGQLTAHGLQPRRFGDRVRSEQAAHFDFDQGRITFSANTPSAPIAPGAQDRLSVFIELASLIAAAPERYPEGTEIALTTASARSASRWVFRVAQTEPLELPAGTITALKLQRVPEDEHDQRADLWLAPSVHYLPVRLRITQSSGDFVDLRLKETSTP</sequence>
<dbReference type="STRING" id="343013.SAMN04489707_101355"/>
<keyword evidence="3" id="KW-1185">Reference proteome</keyword>
<name>A0A1I7HZL8_9BURK</name>
<feature type="region of interest" description="Disordered" evidence="1">
    <location>
        <begin position="42"/>
        <end position="85"/>
    </location>
</feature>
<feature type="compositionally biased region" description="Pro residues" evidence="1">
    <location>
        <begin position="46"/>
        <end position="72"/>
    </location>
</feature>
<gene>
    <name evidence="2" type="ORF">SAMN04489707_101355</name>
</gene>
<feature type="compositionally biased region" description="Low complexity" evidence="1">
    <location>
        <begin position="167"/>
        <end position="177"/>
    </location>
</feature>
<dbReference type="EMBL" id="FPBX01000013">
    <property type="protein sequence ID" value="SFU66154.1"/>
    <property type="molecule type" value="Genomic_DNA"/>
</dbReference>
<dbReference type="OrthoDB" id="8526020at2"/>
<protein>
    <recommendedName>
        <fullName evidence="4">DUF3108 domain-containing protein</fullName>
    </recommendedName>
</protein>
<feature type="compositionally biased region" description="Low complexity" evidence="1">
    <location>
        <begin position="120"/>
        <end position="151"/>
    </location>
</feature>
<proteinExistence type="predicted"/>
<dbReference type="RefSeq" id="WP_054256356.1">
    <property type="nucleotide sequence ID" value="NZ_CYIG01000017.1"/>
</dbReference>
<evidence type="ECO:0000256" key="1">
    <source>
        <dbReference type="SAM" id="MobiDB-lite"/>
    </source>
</evidence>
<dbReference type="Pfam" id="PF11306">
    <property type="entry name" value="DUF3108"/>
    <property type="match status" value="1"/>
</dbReference>
<evidence type="ECO:0000313" key="3">
    <source>
        <dbReference type="Proteomes" id="UP000183656"/>
    </source>
</evidence>
<organism evidence="2 3">
    <name type="scientific">Paenacidovorax caeni</name>
    <dbReference type="NCBI Taxonomy" id="343013"/>
    <lineage>
        <taxon>Bacteria</taxon>
        <taxon>Pseudomonadati</taxon>
        <taxon>Pseudomonadota</taxon>
        <taxon>Betaproteobacteria</taxon>
        <taxon>Burkholderiales</taxon>
        <taxon>Comamonadaceae</taxon>
        <taxon>Paenacidovorax</taxon>
    </lineage>
</organism>
<feature type="region of interest" description="Disordered" evidence="1">
    <location>
        <begin position="120"/>
        <end position="184"/>
    </location>
</feature>
<evidence type="ECO:0008006" key="4">
    <source>
        <dbReference type="Google" id="ProtNLM"/>
    </source>
</evidence>
<dbReference type="InterPro" id="IPR021457">
    <property type="entry name" value="DUF3108"/>
</dbReference>
<accession>A0A1I7HZL8</accession>
<dbReference type="AlphaFoldDB" id="A0A1I7HZL8"/>
<evidence type="ECO:0000313" key="2">
    <source>
        <dbReference type="EMBL" id="SFU66154.1"/>
    </source>
</evidence>
<feature type="compositionally biased region" description="Low complexity" evidence="1">
    <location>
        <begin position="73"/>
        <end position="85"/>
    </location>
</feature>
<reference evidence="2 3" key="1">
    <citation type="submission" date="2016-10" db="EMBL/GenBank/DDBJ databases">
        <authorList>
            <person name="de Groot N.N."/>
        </authorList>
    </citation>
    <scope>NUCLEOTIDE SEQUENCE [LARGE SCALE GENOMIC DNA]</scope>
    <source>
        <strain evidence="2 3">R-24608</strain>
    </source>
</reference>
<dbReference type="Proteomes" id="UP000183656">
    <property type="component" value="Unassembled WGS sequence"/>
</dbReference>